<feature type="domain" description="Chorein N-terminal" evidence="4">
    <location>
        <begin position="2"/>
        <end position="388"/>
    </location>
</feature>
<comment type="similarity">
    <text evidence="1">Belongs to the VPS13 family.</text>
</comment>
<evidence type="ECO:0000259" key="4">
    <source>
        <dbReference type="Pfam" id="PF12624"/>
    </source>
</evidence>
<dbReference type="Pfam" id="PF12624">
    <property type="entry name" value="VPS13_N"/>
    <property type="match status" value="1"/>
</dbReference>
<dbReference type="PANTHER" id="PTHR16166">
    <property type="entry name" value="VACUOLAR PROTEIN SORTING-ASSOCIATED PROTEIN VPS13"/>
    <property type="match status" value="1"/>
</dbReference>
<name>A0A8S9YLR6_9TREM</name>
<comment type="caution">
    <text evidence="5">The sequence shown here is derived from an EMBL/GenBank/DDBJ whole genome shotgun (WGS) entry which is preliminary data.</text>
</comment>
<dbReference type="EMBL" id="JTDE01003662">
    <property type="protein sequence ID" value="KAF7255795.1"/>
    <property type="molecule type" value="Genomic_DNA"/>
</dbReference>
<evidence type="ECO:0000313" key="6">
    <source>
        <dbReference type="Proteomes" id="UP000822476"/>
    </source>
</evidence>
<accession>A0A8S9YLR6</accession>
<sequence>MVFESLIVDLINRYLGDYIEALNASQLKIGLLGGNAHLENLDIKANAFDSLNLPIKVLQGHIGSLTLKIPFKNLYTEPTVAELDGLYVLVVPNASVQYDEEKESAYKREAKRKELREIEEARIQKRKDKKEAAKADTFGEKLAAQIVKNLQIDIRNVHIRFEDSLSIPGQTFSLGITLNGLSFKTLEHTDIPVTTKDVSIREFSKSVKLTSLGVYWNHDSVVFSDKVRGLLRSAMRSSIASPENQKTGFHYLLQPISSTAVLHIHTRPEDTEFTTPRMKLEVDFSAIEMNFSLHQYHDVTSFLDATDRMITQSKYRKYRPNVPLHGYTSIWWQYAFTAILEESIRHRHKMWSWSHIQRHRRIAREYINLYKKRIRGEKLNQEQQNAITV</sequence>
<dbReference type="PANTHER" id="PTHR16166:SF93">
    <property type="entry name" value="INTERMEMBRANE LIPID TRANSFER PROTEIN VPS13"/>
    <property type="match status" value="1"/>
</dbReference>
<dbReference type="GO" id="GO:0045053">
    <property type="term" value="P:protein retention in Golgi apparatus"/>
    <property type="evidence" value="ECO:0007669"/>
    <property type="project" value="TreeGrafter"/>
</dbReference>
<proteinExistence type="inferred from homology"/>
<feature type="coiled-coil region" evidence="3">
    <location>
        <begin position="108"/>
        <end position="136"/>
    </location>
</feature>
<keyword evidence="3" id="KW-0175">Coiled coil</keyword>
<reference evidence="5" key="1">
    <citation type="submission" date="2019-07" db="EMBL/GenBank/DDBJ databases">
        <title>Annotation for the trematode Paragonimus miyazaki's.</title>
        <authorList>
            <person name="Choi Y.-J."/>
        </authorList>
    </citation>
    <scope>NUCLEOTIDE SEQUENCE</scope>
    <source>
        <strain evidence="5">Japan</strain>
    </source>
</reference>
<protein>
    <recommendedName>
        <fullName evidence="4">Chorein N-terminal domain-containing protein</fullName>
    </recommendedName>
</protein>
<evidence type="ECO:0000256" key="3">
    <source>
        <dbReference type="SAM" id="Coils"/>
    </source>
</evidence>
<gene>
    <name evidence="5" type="ORF">EG68_11936</name>
</gene>
<evidence type="ECO:0000313" key="5">
    <source>
        <dbReference type="EMBL" id="KAF7255795.1"/>
    </source>
</evidence>
<dbReference type="GO" id="GO:0006623">
    <property type="term" value="P:protein targeting to vacuole"/>
    <property type="evidence" value="ECO:0007669"/>
    <property type="project" value="TreeGrafter"/>
</dbReference>
<dbReference type="AlphaFoldDB" id="A0A8S9YLR6"/>
<evidence type="ECO:0000256" key="2">
    <source>
        <dbReference type="ARBA" id="ARBA00022448"/>
    </source>
</evidence>
<evidence type="ECO:0000256" key="1">
    <source>
        <dbReference type="ARBA" id="ARBA00006545"/>
    </source>
</evidence>
<dbReference type="Proteomes" id="UP000822476">
    <property type="component" value="Unassembled WGS sequence"/>
</dbReference>
<dbReference type="InterPro" id="IPR026847">
    <property type="entry name" value="VPS13"/>
</dbReference>
<keyword evidence="2" id="KW-0813">Transport</keyword>
<organism evidence="5 6">
    <name type="scientific">Paragonimus skrjabini miyazakii</name>
    <dbReference type="NCBI Taxonomy" id="59628"/>
    <lineage>
        <taxon>Eukaryota</taxon>
        <taxon>Metazoa</taxon>
        <taxon>Spiralia</taxon>
        <taxon>Lophotrochozoa</taxon>
        <taxon>Platyhelminthes</taxon>
        <taxon>Trematoda</taxon>
        <taxon>Digenea</taxon>
        <taxon>Plagiorchiida</taxon>
        <taxon>Troglotremata</taxon>
        <taxon>Troglotrematidae</taxon>
        <taxon>Paragonimus</taxon>
    </lineage>
</organism>
<dbReference type="InterPro" id="IPR026854">
    <property type="entry name" value="VPS13_N"/>
</dbReference>
<dbReference type="OrthoDB" id="428159at2759"/>
<keyword evidence="6" id="KW-1185">Reference proteome</keyword>